<gene>
    <name evidence="1" type="ORF">EYC84_010115</name>
</gene>
<dbReference type="VEuPathDB" id="FungiDB:MFRU_007g01700"/>
<evidence type="ECO:0000313" key="1">
    <source>
        <dbReference type="EMBL" id="KAA8567032.1"/>
    </source>
</evidence>
<protein>
    <recommendedName>
        <fullName evidence="3">F-box domain-containing protein</fullName>
    </recommendedName>
</protein>
<reference evidence="1 2" key="1">
    <citation type="submission" date="2019-06" db="EMBL/GenBank/DDBJ databases">
        <title>Genome Sequence of the Brown Rot Fungal Pathogen Monilinia fructicola.</title>
        <authorList>
            <person name="De Miccolis Angelini R.M."/>
            <person name="Landi L."/>
            <person name="Abate D."/>
            <person name="Pollastro S."/>
            <person name="Romanazzi G."/>
            <person name="Faretra F."/>
        </authorList>
    </citation>
    <scope>NUCLEOTIDE SEQUENCE [LARGE SCALE GENOMIC DNA]</scope>
    <source>
        <strain evidence="1 2">Mfrc123</strain>
    </source>
</reference>
<organism evidence="1 2">
    <name type="scientific">Monilinia fructicola</name>
    <name type="common">Brown rot fungus</name>
    <name type="synonym">Ciboria fructicola</name>
    <dbReference type="NCBI Taxonomy" id="38448"/>
    <lineage>
        <taxon>Eukaryota</taxon>
        <taxon>Fungi</taxon>
        <taxon>Dikarya</taxon>
        <taxon>Ascomycota</taxon>
        <taxon>Pezizomycotina</taxon>
        <taxon>Leotiomycetes</taxon>
        <taxon>Helotiales</taxon>
        <taxon>Sclerotiniaceae</taxon>
        <taxon>Monilinia</taxon>
    </lineage>
</organism>
<keyword evidence="2" id="KW-1185">Reference proteome</keyword>
<sequence>MDQLPPELLGLILGKNVEMCRCDKNSILELRLVCKVFNELLKPSIFKTIQLEFSRLSRFRDIDDNPDRLKTLQNVASLSSSLHIDTMVVRDPDEIDYLKEVFNTIIVKVPEMADMIESLRSYCLQKSTFIEEDYNRLIFRVLQNAPDITRLKVNLPFQVVGNAAMTSTRLFANTLACAANRPEEHRKIDTMALDHLTDKTVNNICNVPIDVENAFKTFENLKSLVISIKRQESRGALQTVFARNLWLLIRKAQGLESLCMIGWNVSKNTRSRRNSTLMSFTNWTMRSLPYHPVKGPALNNLRYLELKRVEMDPAMLLFLIKENCHSLTELYLSEVYLKVFGSADKEDTSLWIGHPNVKIPNPNPGKCTWVAPAIRDIEGLNLKILRVSSLGYDDYNPDPDSENPNYDLDDPTGHNKPFDQRFVEAVIGTIIPSSLESPPVDTPTEIDDTNENTIKVGIGLDTYDAEAYQLNQGNRTSHFKRCIDGVFLNHTDGALRELQKIISVADRGMDLINEEINRNQALVGPSKLKLLDCIAAPNTVDRQWRNEIFTRVAEEFFLSFFI</sequence>
<dbReference type="Gene3D" id="3.80.10.10">
    <property type="entry name" value="Ribonuclease Inhibitor"/>
    <property type="match status" value="1"/>
</dbReference>
<dbReference type="Proteomes" id="UP000322873">
    <property type="component" value="Unassembled WGS sequence"/>
</dbReference>
<dbReference type="EMBL" id="VICG01000011">
    <property type="protein sequence ID" value="KAA8567032.1"/>
    <property type="molecule type" value="Genomic_DNA"/>
</dbReference>
<name>A0A5M9JGU7_MONFR</name>
<dbReference type="AlphaFoldDB" id="A0A5M9JGU7"/>
<evidence type="ECO:0000313" key="2">
    <source>
        <dbReference type="Proteomes" id="UP000322873"/>
    </source>
</evidence>
<comment type="caution">
    <text evidence="1">The sequence shown here is derived from an EMBL/GenBank/DDBJ whole genome shotgun (WGS) entry which is preliminary data.</text>
</comment>
<dbReference type="InterPro" id="IPR032675">
    <property type="entry name" value="LRR_dom_sf"/>
</dbReference>
<evidence type="ECO:0008006" key="3">
    <source>
        <dbReference type="Google" id="ProtNLM"/>
    </source>
</evidence>
<accession>A0A5M9JGU7</accession>
<proteinExistence type="predicted"/>